<feature type="transmembrane region" description="Helical" evidence="7">
    <location>
        <begin position="104"/>
        <end position="126"/>
    </location>
</feature>
<evidence type="ECO:0000256" key="7">
    <source>
        <dbReference type="HAMAP-Rule" id="MF_00902"/>
    </source>
</evidence>
<keyword evidence="7" id="KW-0813">Transport</keyword>
<comment type="function">
    <text evidence="7">Part of the twin-arginine translocation (Tat) system that transports large folded proteins containing a characteristic twin-arginine motif in their signal peptide across membranes. Together with TatB, TatC is part of a receptor directly interacting with Tat signal peptides.</text>
</comment>
<accession>A0A511YUM3</accession>
<dbReference type="PANTHER" id="PTHR30371:SF0">
    <property type="entry name" value="SEC-INDEPENDENT PROTEIN TRANSLOCASE PROTEIN TATC, CHLOROPLASTIC-RELATED"/>
    <property type="match status" value="1"/>
</dbReference>
<dbReference type="RefSeq" id="WP_034247497.1">
    <property type="nucleotide sequence ID" value="NZ_BJYK01000001.1"/>
</dbReference>
<keyword evidence="6 7" id="KW-0472">Membrane</keyword>
<sequence length="243" mass="26229">MPLREHVRELRNRLFLAALGILLGAVGAWFAYPWLFDVLAEPLVDLADERDALIALNFAGVATPLDLQITLALFGGTIVTSPWWIYQLWAFVTPGLTRRERRTTVAFAGASVPLFLAGAALAWWVLPKAVGLLVGFTPDEAVNVIDAQTYLGFVMRMVLAFGVAFLVPVLMVGLDAIGIATARGMLAGWRWAVLLAFVFAAVATPTSDVVSMLALGVPICGLYFGAIGVCAVADRRREAREAR</sequence>
<evidence type="ECO:0000256" key="4">
    <source>
        <dbReference type="ARBA" id="ARBA00022989"/>
    </source>
</evidence>
<keyword evidence="9" id="KW-1185">Reference proteome</keyword>
<feature type="transmembrane region" description="Helical" evidence="7">
    <location>
        <begin position="153"/>
        <end position="174"/>
    </location>
</feature>
<dbReference type="EMBL" id="BJYK01000001">
    <property type="protein sequence ID" value="GEN78897.1"/>
    <property type="molecule type" value="Genomic_DNA"/>
</dbReference>
<evidence type="ECO:0000313" key="9">
    <source>
        <dbReference type="Proteomes" id="UP000321484"/>
    </source>
</evidence>
<evidence type="ECO:0000256" key="2">
    <source>
        <dbReference type="ARBA" id="ARBA00022692"/>
    </source>
</evidence>
<dbReference type="PANTHER" id="PTHR30371">
    <property type="entry name" value="SEC-INDEPENDENT PROTEIN TRANSLOCASE PROTEIN TATC"/>
    <property type="match status" value="1"/>
</dbReference>
<feature type="transmembrane region" description="Helical" evidence="7">
    <location>
        <begin position="12"/>
        <end position="32"/>
    </location>
</feature>
<keyword evidence="7" id="KW-1003">Cell membrane</keyword>
<dbReference type="Pfam" id="PF00902">
    <property type="entry name" value="TatC"/>
    <property type="match status" value="1"/>
</dbReference>
<dbReference type="OrthoDB" id="9777044at2"/>
<dbReference type="Proteomes" id="UP000321484">
    <property type="component" value="Unassembled WGS sequence"/>
</dbReference>
<dbReference type="GO" id="GO:0033281">
    <property type="term" value="C:TAT protein transport complex"/>
    <property type="evidence" value="ECO:0007669"/>
    <property type="project" value="UniProtKB-UniRule"/>
</dbReference>
<dbReference type="AlphaFoldDB" id="A0A511YUM3"/>
<dbReference type="HAMAP" id="MF_00902">
    <property type="entry name" value="TatC"/>
    <property type="match status" value="1"/>
</dbReference>
<dbReference type="GO" id="GO:0043953">
    <property type="term" value="P:protein transport by the Tat complex"/>
    <property type="evidence" value="ECO:0007669"/>
    <property type="project" value="UniProtKB-UniRule"/>
</dbReference>
<dbReference type="InterPro" id="IPR002033">
    <property type="entry name" value="TatC"/>
</dbReference>
<keyword evidence="2 7" id="KW-0812">Transmembrane</keyword>
<proteinExistence type="inferred from homology"/>
<reference evidence="8 9" key="1">
    <citation type="submission" date="2019-07" db="EMBL/GenBank/DDBJ databases">
        <title>Whole genome shotgun sequence of Actinotalea fermentans NBRC 105374.</title>
        <authorList>
            <person name="Hosoyama A."/>
            <person name="Uohara A."/>
            <person name="Ohji S."/>
            <person name="Ichikawa N."/>
        </authorList>
    </citation>
    <scope>NUCLEOTIDE SEQUENCE [LARGE SCALE GENOMIC DNA]</scope>
    <source>
        <strain evidence="8 9">NBRC 105374</strain>
    </source>
</reference>
<dbReference type="NCBIfam" id="TIGR00945">
    <property type="entry name" value="tatC"/>
    <property type="match status" value="1"/>
</dbReference>
<dbReference type="GO" id="GO:0065002">
    <property type="term" value="P:intracellular protein transmembrane transport"/>
    <property type="evidence" value="ECO:0007669"/>
    <property type="project" value="TreeGrafter"/>
</dbReference>
<name>A0A511YUM3_9CELL</name>
<evidence type="ECO:0000256" key="5">
    <source>
        <dbReference type="ARBA" id="ARBA00023010"/>
    </source>
</evidence>
<comment type="caution">
    <text evidence="8">The sequence shown here is derived from an EMBL/GenBank/DDBJ whole genome shotgun (WGS) entry which is preliminary data.</text>
</comment>
<evidence type="ECO:0000313" key="8">
    <source>
        <dbReference type="EMBL" id="GEN78897.1"/>
    </source>
</evidence>
<gene>
    <name evidence="7 8" type="primary">tatC</name>
    <name evidence="8" type="ORF">AFE02nite_06310</name>
</gene>
<comment type="subcellular location">
    <subcellularLocation>
        <location evidence="7">Cell membrane</location>
        <topology evidence="7">Multi-pass membrane protein</topology>
    </subcellularLocation>
    <subcellularLocation>
        <location evidence="1">Membrane</location>
        <topology evidence="1">Multi-pass membrane protein</topology>
    </subcellularLocation>
</comment>
<protein>
    <recommendedName>
        <fullName evidence="7">Sec-independent protein translocase protein TatC</fullName>
    </recommendedName>
</protein>
<evidence type="ECO:0000256" key="6">
    <source>
        <dbReference type="ARBA" id="ARBA00023136"/>
    </source>
</evidence>
<comment type="subunit">
    <text evidence="7">The Tat system comprises two distinct complexes: a TatABC complex, containing multiple copies of TatA, TatB and TatC subunits, and a separate TatA complex, containing only TatA subunits. Substrates initially bind to the TatABC complex, which probably triggers association of the separate TatA complex to form the active translocon.</text>
</comment>
<dbReference type="GO" id="GO:0009977">
    <property type="term" value="F:proton motive force dependent protein transmembrane transporter activity"/>
    <property type="evidence" value="ECO:0007669"/>
    <property type="project" value="TreeGrafter"/>
</dbReference>
<comment type="similarity">
    <text evidence="7">Belongs to the TatC family.</text>
</comment>
<feature type="transmembrane region" description="Helical" evidence="7">
    <location>
        <begin position="186"/>
        <end position="203"/>
    </location>
</feature>
<keyword evidence="3 7" id="KW-0653">Protein transport</keyword>
<keyword evidence="5 7" id="KW-0811">Translocation</keyword>
<feature type="transmembrane region" description="Helical" evidence="7">
    <location>
        <begin position="69"/>
        <end position="92"/>
    </location>
</feature>
<evidence type="ECO:0000256" key="3">
    <source>
        <dbReference type="ARBA" id="ARBA00022927"/>
    </source>
</evidence>
<dbReference type="PRINTS" id="PR01840">
    <property type="entry name" value="TATCFAMILY"/>
</dbReference>
<feature type="transmembrane region" description="Helical" evidence="7">
    <location>
        <begin position="209"/>
        <end position="233"/>
    </location>
</feature>
<evidence type="ECO:0000256" key="1">
    <source>
        <dbReference type="ARBA" id="ARBA00004141"/>
    </source>
</evidence>
<organism evidence="8 9">
    <name type="scientific">Actinotalea fermentans</name>
    <dbReference type="NCBI Taxonomy" id="43671"/>
    <lineage>
        <taxon>Bacteria</taxon>
        <taxon>Bacillati</taxon>
        <taxon>Actinomycetota</taxon>
        <taxon>Actinomycetes</taxon>
        <taxon>Micrococcales</taxon>
        <taxon>Cellulomonadaceae</taxon>
        <taxon>Actinotalea</taxon>
    </lineage>
</organism>
<keyword evidence="4 7" id="KW-1133">Transmembrane helix</keyword>